<organism evidence="1 2">
    <name type="scientific">Vibrio phage pTD1</name>
    <dbReference type="NCBI Taxonomy" id="1938577"/>
    <lineage>
        <taxon>Viruses</taxon>
        <taxon>Duplodnaviria</taxon>
        <taxon>Heunggongvirae</taxon>
        <taxon>Uroviricota</taxon>
        <taxon>Caudoviricetes</taxon>
        <taxon>Chimalliviridae</taxon>
        <taxon>Gorgonvirinae</taxon>
        <taxon>Tidunavirus</taxon>
        <taxon>Tidunavirus pTD1</taxon>
    </lineage>
</organism>
<dbReference type="RefSeq" id="YP_009599473.1">
    <property type="nucleotide sequence ID" value="NC_041916.1"/>
</dbReference>
<reference evidence="1 2" key="1">
    <citation type="submission" date="2017-01" db="EMBL/GenBank/DDBJ databases">
        <title>Complete Genome Sequence of Vibrio Parahaemolyticus Bacteriophage pTD1.</title>
        <authorList>
            <person name="Midorikawa Y."/>
            <person name="Sano M."/>
        </authorList>
    </citation>
    <scope>NUCLEOTIDE SEQUENCE [LARGE SCALE GENOMIC DNA]</scope>
    <source>
        <strain evidence="1">PTD1</strain>
    </source>
</reference>
<proteinExistence type="predicted"/>
<evidence type="ECO:0000313" key="2">
    <source>
        <dbReference type="Proteomes" id="UP000221243"/>
    </source>
</evidence>
<sequence>MQITYVQKLNLVSTMSAVRGEVMVLAGIHDSAKGVWENYRDRSSGSHLIEGVAFSNLKTESLKSFGAAVLKLSLNAKGKTLNGYSDEMIVEESERFTSTISRLAAVSDLTFERAFNTIMSTVVGYDQWLVGRANYANNNPFELATLTFAYAVRKHDLCDMDYAEAMVLSDLDESMINAMFERREAFWNIAMGVVIERDYLDLFDVLKDITKMDCSVFNVVS</sequence>
<dbReference type="OrthoDB" id="14207at10239"/>
<protein>
    <submittedName>
        <fullName evidence="1">Uncharacterized protein</fullName>
    </submittedName>
</protein>
<dbReference type="EMBL" id="AP017972">
    <property type="protein sequence ID" value="BAW98395.1"/>
    <property type="molecule type" value="Genomic_DNA"/>
</dbReference>
<keyword evidence="2" id="KW-1185">Reference proteome</keyword>
<name>A0A1Q2U349_9CAUD</name>
<dbReference type="KEGG" id="vg:40075202"/>
<dbReference type="GeneID" id="40075202"/>
<dbReference type="Proteomes" id="UP000221243">
    <property type="component" value="Segment"/>
</dbReference>
<accession>A0A1Q2U349</accession>
<evidence type="ECO:0000313" key="1">
    <source>
        <dbReference type="EMBL" id="BAW98395.1"/>
    </source>
</evidence>